<evidence type="ECO:0000256" key="10">
    <source>
        <dbReference type="SAM" id="Phobius"/>
    </source>
</evidence>
<evidence type="ECO:0000313" key="13">
    <source>
        <dbReference type="EMBL" id="KUF08758.1"/>
    </source>
</evidence>
<keyword evidence="3" id="KW-1003">Cell membrane</keyword>
<evidence type="ECO:0000259" key="12">
    <source>
        <dbReference type="PROSITE" id="PS50929"/>
    </source>
</evidence>
<dbReference type="GO" id="GO:0005524">
    <property type="term" value="F:ATP binding"/>
    <property type="evidence" value="ECO:0007669"/>
    <property type="project" value="UniProtKB-KW"/>
</dbReference>
<feature type="domain" description="ABC transmembrane type-1" evidence="12">
    <location>
        <begin position="391"/>
        <end position="673"/>
    </location>
</feature>
<evidence type="ECO:0000256" key="8">
    <source>
        <dbReference type="ARBA" id="ARBA00023136"/>
    </source>
</evidence>
<dbReference type="GO" id="GO:0034040">
    <property type="term" value="F:ATPase-coupled lipid transmembrane transporter activity"/>
    <property type="evidence" value="ECO:0007669"/>
    <property type="project" value="TreeGrafter"/>
</dbReference>
<evidence type="ECO:0000256" key="2">
    <source>
        <dbReference type="ARBA" id="ARBA00022448"/>
    </source>
</evidence>
<feature type="transmembrane region" description="Helical" evidence="10">
    <location>
        <begin position="612"/>
        <end position="636"/>
    </location>
</feature>
<dbReference type="RefSeq" id="WP_058864232.1">
    <property type="nucleotide sequence ID" value="NZ_LPXO01000024.1"/>
</dbReference>
<dbReference type="SUPFAM" id="SSF90123">
    <property type="entry name" value="ABC transporter transmembrane region"/>
    <property type="match status" value="1"/>
</dbReference>
<keyword evidence="2" id="KW-0813">Transport</keyword>
<comment type="subcellular location">
    <subcellularLocation>
        <location evidence="1">Cell membrane</location>
        <topology evidence="1">Multi-pass membrane protein</topology>
    </subcellularLocation>
</comment>
<dbReference type="Gene3D" id="1.20.1560.10">
    <property type="entry name" value="ABC transporter type 1, transmembrane domain"/>
    <property type="match status" value="1"/>
</dbReference>
<keyword evidence="6" id="KW-0067">ATP-binding</keyword>
<dbReference type="InterPro" id="IPR027417">
    <property type="entry name" value="P-loop_NTPase"/>
</dbReference>
<keyword evidence="9" id="KW-0175">Coiled coil</keyword>
<dbReference type="PANTHER" id="PTHR24221">
    <property type="entry name" value="ATP-BINDING CASSETTE SUB-FAMILY B"/>
    <property type="match status" value="1"/>
</dbReference>
<name>A0A0W7WDW3_9RHOB</name>
<dbReference type="EMBL" id="LPXO01000024">
    <property type="protein sequence ID" value="KUF08758.1"/>
    <property type="molecule type" value="Genomic_DNA"/>
</dbReference>
<protein>
    <recommendedName>
        <fullName evidence="15">NHLP bacteriocin export ABC transporter permease/ATPase subunit</fullName>
    </recommendedName>
</protein>
<dbReference type="Proteomes" id="UP000054396">
    <property type="component" value="Unassembled WGS sequence"/>
</dbReference>
<evidence type="ECO:0000256" key="7">
    <source>
        <dbReference type="ARBA" id="ARBA00022989"/>
    </source>
</evidence>
<dbReference type="InterPro" id="IPR011527">
    <property type="entry name" value="ABC1_TM_dom"/>
</dbReference>
<dbReference type="AlphaFoldDB" id="A0A0W7WDW3"/>
<feature type="transmembrane region" description="Helical" evidence="10">
    <location>
        <begin position="531"/>
        <end position="549"/>
    </location>
</feature>
<keyword evidence="7 10" id="KW-1133">Transmembrane helix</keyword>
<reference evidence="13 14" key="1">
    <citation type="submission" date="2015-12" db="EMBL/GenBank/DDBJ databases">
        <authorList>
            <person name="Shamseldin A."/>
            <person name="Moawad H."/>
            <person name="Abd El-Rahim W.M."/>
            <person name="Sadowsky M.J."/>
        </authorList>
    </citation>
    <scope>NUCLEOTIDE SEQUENCE [LARGE SCALE GENOMIC DNA]</scope>
    <source>
        <strain evidence="13 14">SJ5A-1</strain>
    </source>
</reference>
<feature type="transmembrane region" description="Helical" evidence="10">
    <location>
        <begin position="427"/>
        <end position="453"/>
    </location>
</feature>
<evidence type="ECO:0000256" key="1">
    <source>
        <dbReference type="ARBA" id="ARBA00004651"/>
    </source>
</evidence>
<feature type="transmembrane region" description="Helical" evidence="10">
    <location>
        <begin position="390"/>
        <end position="415"/>
    </location>
</feature>
<accession>A0A0W7WDW3</accession>
<keyword evidence="8 10" id="KW-0472">Membrane</keyword>
<feature type="transmembrane region" description="Helical" evidence="10">
    <location>
        <begin position="642"/>
        <end position="665"/>
    </location>
</feature>
<dbReference type="PANTHER" id="PTHR24221:SF654">
    <property type="entry name" value="ATP-BINDING CASSETTE SUB-FAMILY B MEMBER 6"/>
    <property type="match status" value="1"/>
</dbReference>
<dbReference type="PROSITE" id="PS50893">
    <property type="entry name" value="ABC_TRANSPORTER_2"/>
    <property type="match status" value="1"/>
</dbReference>
<dbReference type="FunFam" id="3.40.50.300:FF:000299">
    <property type="entry name" value="ABC transporter ATP-binding protein/permease"/>
    <property type="match status" value="1"/>
</dbReference>
<proteinExistence type="predicted"/>
<dbReference type="Pfam" id="PF00005">
    <property type="entry name" value="ABC_tran"/>
    <property type="match status" value="1"/>
</dbReference>
<dbReference type="Pfam" id="PF00664">
    <property type="entry name" value="ABC_membrane"/>
    <property type="match status" value="1"/>
</dbReference>
<evidence type="ECO:0008006" key="15">
    <source>
        <dbReference type="Google" id="ProtNLM"/>
    </source>
</evidence>
<dbReference type="InterPro" id="IPR039421">
    <property type="entry name" value="Type_1_exporter"/>
</dbReference>
<evidence type="ECO:0000256" key="3">
    <source>
        <dbReference type="ARBA" id="ARBA00022475"/>
    </source>
</evidence>
<dbReference type="Gene3D" id="3.40.50.300">
    <property type="entry name" value="P-loop containing nucleotide triphosphate hydrolases"/>
    <property type="match status" value="1"/>
</dbReference>
<dbReference type="InterPro" id="IPR003439">
    <property type="entry name" value="ABC_transporter-like_ATP-bd"/>
</dbReference>
<evidence type="ECO:0000256" key="9">
    <source>
        <dbReference type="SAM" id="Coils"/>
    </source>
</evidence>
<organism evidence="13 14">
    <name type="scientific">Pseudoponticoccus marisrubri</name>
    <dbReference type="NCBI Taxonomy" id="1685382"/>
    <lineage>
        <taxon>Bacteria</taxon>
        <taxon>Pseudomonadati</taxon>
        <taxon>Pseudomonadota</taxon>
        <taxon>Alphaproteobacteria</taxon>
        <taxon>Rhodobacterales</taxon>
        <taxon>Roseobacteraceae</taxon>
        <taxon>Pseudoponticoccus</taxon>
    </lineage>
</organism>
<gene>
    <name evidence="13" type="ORF">AVJ23_21165</name>
</gene>
<feature type="coiled-coil region" evidence="9">
    <location>
        <begin position="215"/>
        <end position="242"/>
    </location>
</feature>
<evidence type="ECO:0000256" key="6">
    <source>
        <dbReference type="ARBA" id="ARBA00022840"/>
    </source>
</evidence>
<keyword evidence="5" id="KW-0547">Nucleotide-binding</keyword>
<dbReference type="GO" id="GO:0016887">
    <property type="term" value="F:ATP hydrolysis activity"/>
    <property type="evidence" value="ECO:0007669"/>
    <property type="project" value="InterPro"/>
</dbReference>
<feature type="domain" description="ABC transporter" evidence="11">
    <location>
        <begin position="705"/>
        <end position="936"/>
    </location>
</feature>
<sequence>MDHAAIRTGLATLLPGDSHAPQGDKSAAILESGTCDVYAVIDGRRIFLHPVGPGALVVAPLRGEARIELVARDPAVLRRIMLAEAVRPTSWAAPVEAWCAALSDGLARLAQQRPALAPMHPGTPVTSEPDLALTAAHGTVWLPTRDLQGLCFMGLRPMSGPGFLPVTHRSWVGMDPDQAVTPLSTDEVFARAPVGGFGWLALPQAFTALVLDTVARLMAREVEAAEARLARREEKVASELAQGVDRFRRILTDNVSLPPQADDCGFAWQLLAQDKPDANVLKQGIEDFDRFCELHDARTRTIPLAPGWWRRDTGPMVVRLREGGRLGVVRPDAMGRYRLHLRGARPRRVTARLAATLEDEARIVALPLANRPIALRELMIGAFAMCRMDLATLVVASFAAAGLALLLPLATGVLVSTYIPAGQQGPAILIGLGLVVAQVATTLMGAASGLVRLRMDGRVAERLNAGMMDRMMRLPVRLTRSMSAPDLALRLGSVDGIRRTIMGAVLDFVISGASGLAGIGLLLWYSPLAGTLALGLMILALAAGVLTGFRQERAILEGEKMTANVISFTQEMIANIATLRAAGAEERAFARWSASAAEMRARGFRARQIGNLFEGFLAGFQVLAVAAVFAVIGFSLGLDAELSTGGFIIFVTTFQGFLMAAMMLARSANRLIMVRPQLKRARPLLENAPESPPHTKDPGELSGAVEVSNVTFQHDDQRQVLRAVSFRVNPGSFVALVGPSGSGKSTLLSLMVGFDRPTGGAVLFDDKDLGGLDLAQLRRQIGFVRQGGKLFAGTLKENIQGVHAADDRAIWKAAELAGIADEIRAMPMGLQTVVTEGDSAFSGGQVQRILLARAILGRPKILLLDEATSALDTRLQAEVSRNIEALGATRIVVAHRLETVRNADLVLFLQEGSIVESGTYDALIARGGAFAAHARQQQGPA</sequence>
<evidence type="ECO:0000256" key="5">
    <source>
        <dbReference type="ARBA" id="ARBA00022741"/>
    </source>
</evidence>
<dbReference type="OrthoDB" id="9787557at2"/>
<evidence type="ECO:0000313" key="14">
    <source>
        <dbReference type="Proteomes" id="UP000054396"/>
    </source>
</evidence>
<dbReference type="PROSITE" id="PS50929">
    <property type="entry name" value="ABC_TM1F"/>
    <property type="match status" value="1"/>
</dbReference>
<dbReference type="GO" id="GO:0005886">
    <property type="term" value="C:plasma membrane"/>
    <property type="evidence" value="ECO:0007669"/>
    <property type="project" value="UniProtKB-SubCell"/>
</dbReference>
<evidence type="ECO:0000256" key="4">
    <source>
        <dbReference type="ARBA" id="ARBA00022692"/>
    </source>
</evidence>
<dbReference type="GO" id="GO:0140359">
    <property type="term" value="F:ABC-type transporter activity"/>
    <property type="evidence" value="ECO:0007669"/>
    <property type="project" value="InterPro"/>
</dbReference>
<feature type="transmembrane region" description="Helical" evidence="10">
    <location>
        <begin position="505"/>
        <end position="525"/>
    </location>
</feature>
<dbReference type="InterPro" id="IPR003593">
    <property type="entry name" value="AAA+_ATPase"/>
</dbReference>
<dbReference type="STRING" id="1685382.AVJ23_21165"/>
<comment type="caution">
    <text evidence="13">The sequence shown here is derived from an EMBL/GenBank/DDBJ whole genome shotgun (WGS) entry which is preliminary data.</text>
</comment>
<keyword evidence="4 10" id="KW-0812">Transmembrane</keyword>
<keyword evidence="14" id="KW-1185">Reference proteome</keyword>
<dbReference type="InterPro" id="IPR036640">
    <property type="entry name" value="ABC1_TM_sf"/>
</dbReference>
<evidence type="ECO:0000259" key="11">
    <source>
        <dbReference type="PROSITE" id="PS50893"/>
    </source>
</evidence>
<dbReference type="SUPFAM" id="SSF52540">
    <property type="entry name" value="P-loop containing nucleoside triphosphate hydrolases"/>
    <property type="match status" value="1"/>
</dbReference>
<dbReference type="SMART" id="SM00382">
    <property type="entry name" value="AAA"/>
    <property type="match status" value="1"/>
</dbReference>